<dbReference type="GO" id="GO:0016020">
    <property type="term" value="C:membrane"/>
    <property type="evidence" value="ECO:0007669"/>
    <property type="project" value="UniProtKB-SubCell"/>
</dbReference>
<dbReference type="InterPro" id="IPR000537">
    <property type="entry name" value="UbiA_prenyltransferase"/>
</dbReference>
<evidence type="ECO:0000256" key="6">
    <source>
        <dbReference type="SAM" id="Phobius"/>
    </source>
</evidence>
<proteinExistence type="predicted"/>
<keyword evidence="7" id="KW-0808">Transferase</keyword>
<dbReference type="InterPro" id="IPR050475">
    <property type="entry name" value="Prenyltransferase_related"/>
</dbReference>
<feature type="transmembrane region" description="Helical" evidence="6">
    <location>
        <begin position="126"/>
        <end position="144"/>
    </location>
</feature>
<dbReference type="PANTHER" id="PTHR42723">
    <property type="entry name" value="CHLOROPHYLL SYNTHASE"/>
    <property type="match status" value="1"/>
</dbReference>
<keyword evidence="4 6" id="KW-1133">Transmembrane helix</keyword>
<keyword evidence="8" id="KW-1185">Reference proteome</keyword>
<dbReference type="PANTHER" id="PTHR42723:SF1">
    <property type="entry name" value="CHLOROPHYLL SYNTHASE, CHLOROPLASTIC"/>
    <property type="match status" value="1"/>
</dbReference>
<dbReference type="EC" id="2.4.2.45" evidence="7"/>
<feature type="transmembrane region" description="Helical" evidence="6">
    <location>
        <begin position="102"/>
        <end position="120"/>
    </location>
</feature>
<dbReference type="AlphaFoldDB" id="A0A143PFR3"/>
<reference evidence="8" key="2">
    <citation type="submission" date="2016-04" db="EMBL/GenBank/DDBJ databases">
        <title>First Complete Genome Sequence of a Subdivision 6 Acidobacterium.</title>
        <authorList>
            <person name="Huang S."/>
            <person name="Vieira S."/>
            <person name="Bunk B."/>
            <person name="Riedel T."/>
            <person name="Sproeer C."/>
            <person name="Overmann J."/>
        </authorList>
    </citation>
    <scope>NUCLEOTIDE SEQUENCE [LARGE SCALE GENOMIC DNA]</scope>
    <source>
        <strain evidence="8">DSM 100886 HEG_-6_39</strain>
    </source>
</reference>
<evidence type="ECO:0000313" key="7">
    <source>
        <dbReference type="EMBL" id="AMY07365.1"/>
    </source>
</evidence>
<evidence type="ECO:0000256" key="5">
    <source>
        <dbReference type="ARBA" id="ARBA00023136"/>
    </source>
</evidence>
<name>A0A143PFR3_LUTPR</name>
<feature type="transmembrane region" description="Helical" evidence="6">
    <location>
        <begin position="182"/>
        <end position="200"/>
    </location>
</feature>
<dbReference type="KEGG" id="abac:LuPra_00532"/>
<dbReference type="STRING" id="1855912.LuPra_00532"/>
<feature type="transmembrane region" description="Helical" evidence="6">
    <location>
        <begin position="298"/>
        <end position="317"/>
    </location>
</feature>
<feature type="transmembrane region" description="Helical" evidence="6">
    <location>
        <begin position="260"/>
        <end position="277"/>
    </location>
</feature>
<reference evidence="7 8" key="1">
    <citation type="journal article" date="2016" name="Genome Announc.">
        <title>First Complete Genome Sequence of a Subdivision 6 Acidobacterium Strain.</title>
        <authorList>
            <person name="Huang S."/>
            <person name="Vieira S."/>
            <person name="Bunk B."/>
            <person name="Riedel T."/>
            <person name="Sproer C."/>
            <person name="Overmann J."/>
        </authorList>
    </citation>
    <scope>NUCLEOTIDE SEQUENCE [LARGE SCALE GENOMIC DNA]</scope>
    <source>
        <strain evidence="8">DSM 100886 HEG_-6_39</strain>
    </source>
</reference>
<keyword evidence="3 6" id="KW-0812">Transmembrane</keyword>
<dbReference type="NCBIfam" id="NF008978">
    <property type="entry name" value="PRK12324.1-4"/>
    <property type="match status" value="1"/>
</dbReference>
<gene>
    <name evidence="7" type="ORF">LuPra_00532</name>
</gene>
<dbReference type="NCBIfam" id="NF008977">
    <property type="entry name" value="PRK12324.1-2"/>
    <property type="match status" value="1"/>
</dbReference>
<dbReference type="Gene3D" id="1.10.357.140">
    <property type="entry name" value="UbiA prenyltransferase"/>
    <property type="match status" value="1"/>
</dbReference>
<dbReference type="GO" id="GO:0016757">
    <property type="term" value="F:glycosyltransferase activity"/>
    <property type="evidence" value="ECO:0007669"/>
    <property type="project" value="UniProtKB-KW"/>
</dbReference>
<feature type="transmembrane region" description="Helical" evidence="6">
    <location>
        <begin position="156"/>
        <end position="176"/>
    </location>
</feature>
<keyword evidence="2" id="KW-1003">Cell membrane</keyword>
<evidence type="ECO:0000256" key="2">
    <source>
        <dbReference type="ARBA" id="ARBA00022475"/>
    </source>
</evidence>
<protein>
    <submittedName>
        <fullName evidence="7">Decaprenyl-phosphate phosphoribosyltransferase</fullName>
        <ecNumber evidence="7">2.4.2.45</ecNumber>
    </submittedName>
</protein>
<dbReference type="EMBL" id="CP015136">
    <property type="protein sequence ID" value="AMY07365.1"/>
    <property type="molecule type" value="Genomic_DNA"/>
</dbReference>
<dbReference type="GO" id="GO:0016765">
    <property type="term" value="F:transferase activity, transferring alkyl or aryl (other than methyl) groups"/>
    <property type="evidence" value="ECO:0007669"/>
    <property type="project" value="InterPro"/>
</dbReference>
<keyword evidence="7" id="KW-0328">Glycosyltransferase</keyword>
<accession>A0A143PFR3</accession>
<dbReference type="Proteomes" id="UP000076079">
    <property type="component" value="Chromosome"/>
</dbReference>
<comment type="subcellular location">
    <subcellularLocation>
        <location evidence="1">Membrane</location>
        <topology evidence="1">Multi-pass membrane protein</topology>
    </subcellularLocation>
</comment>
<evidence type="ECO:0000313" key="8">
    <source>
        <dbReference type="Proteomes" id="UP000076079"/>
    </source>
</evidence>
<feature type="transmembrane region" description="Helical" evidence="6">
    <location>
        <begin position="226"/>
        <end position="248"/>
    </location>
</feature>
<dbReference type="CDD" id="cd13963">
    <property type="entry name" value="PT_UbiA_2"/>
    <property type="match status" value="1"/>
</dbReference>
<feature type="transmembrane region" description="Helical" evidence="6">
    <location>
        <begin position="63"/>
        <end position="82"/>
    </location>
</feature>
<dbReference type="Pfam" id="PF01040">
    <property type="entry name" value="UbiA"/>
    <property type="match status" value="1"/>
</dbReference>
<organism evidence="7 8">
    <name type="scientific">Luteitalea pratensis</name>
    <dbReference type="NCBI Taxonomy" id="1855912"/>
    <lineage>
        <taxon>Bacteria</taxon>
        <taxon>Pseudomonadati</taxon>
        <taxon>Acidobacteriota</taxon>
        <taxon>Vicinamibacteria</taxon>
        <taxon>Vicinamibacterales</taxon>
        <taxon>Vicinamibacteraceae</taxon>
        <taxon>Luteitalea</taxon>
    </lineage>
</organism>
<evidence type="ECO:0000256" key="1">
    <source>
        <dbReference type="ARBA" id="ARBA00004141"/>
    </source>
</evidence>
<evidence type="ECO:0000256" key="4">
    <source>
        <dbReference type="ARBA" id="ARBA00022989"/>
    </source>
</evidence>
<keyword evidence="5 6" id="KW-0472">Membrane</keyword>
<evidence type="ECO:0000256" key="3">
    <source>
        <dbReference type="ARBA" id="ARBA00022692"/>
    </source>
</evidence>
<sequence length="321" mass="34962">MFAGDLHAQRRIALTTSHAPGTPRPSVAASLFLALRPAQWTKNLIVFAALIFGQRLLDVDSVVRAAVAFLAFCALSGVVYILNDVVDREADRQHPLKRFRPIAAGHLSVTLALTTAGVLLTGALLASLWLGPAFLVHAAAYVLLQVAYSLGLKRQVILDVLSIALGFVIRASAGGAAIHVPVSQWLLVCTILLALFLALAKRRHEITLLGEDAARHRAILGEYTPYLVDQMISVVTASTLMGYAFYTVSSDTTERFGTKWLGLTLPFPLYGIFRYLYLVHRRSQGGSPTELLLADRPLLLCVALWGATTIALIYHPWTLAR</sequence>
<dbReference type="InterPro" id="IPR044878">
    <property type="entry name" value="UbiA_sf"/>
</dbReference>